<evidence type="ECO:0000313" key="2">
    <source>
        <dbReference type="EMBL" id="GAA5226955.1"/>
    </source>
</evidence>
<gene>
    <name evidence="2" type="ORF">GCM10025778_14880</name>
</gene>
<organism evidence="2 3">
    <name type="scientific">Paeniglutamicibacter antarcticus</name>
    <dbReference type="NCBI Taxonomy" id="494023"/>
    <lineage>
        <taxon>Bacteria</taxon>
        <taxon>Bacillati</taxon>
        <taxon>Actinomycetota</taxon>
        <taxon>Actinomycetes</taxon>
        <taxon>Micrococcales</taxon>
        <taxon>Micrococcaceae</taxon>
        <taxon>Paeniglutamicibacter</taxon>
    </lineage>
</organism>
<keyword evidence="3" id="KW-1185">Reference proteome</keyword>
<protein>
    <recommendedName>
        <fullName evidence="4">H-NS histone family protein</fullName>
    </recommendedName>
</protein>
<evidence type="ECO:0000313" key="3">
    <source>
        <dbReference type="Proteomes" id="UP001501257"/>
    </source>
</evidence>
<evidence type="ECO:0000256" key="1">
    <source>
        <dbReference type="SAM" id="MobiDB-lite"/>
    </source>
</evidence>
<sequence length="94" mass="10375">MDTIQSTQQQARELLNSRIESVTDLVKARQLVTELETKLVEAKKEDKKAYARATKDGWSADELKKLGLEQGTVSRRKPAAKKPTDSQSASASDA</sequence>
<dbReference type="RefSeq" id="WP_345467328.1">
    <property type="nucleotide sequence ID" value="NZ_BAABLK010000025.1"/>
</dbReference>
<proteinExistence type="predicted"/>
<reference evidence="3" key="1">
    <citation type="journal article" date="2019" name="Int. J. Syst. Evol. Microbiol.">
        <title>The Global Catalogue of Microorganisms (GCM) 10K type strain sequencing project: providing services to taxonomists for standard genome sequencing and annotation.</title>
        <authorList>
            <consortium name="The Broad Institute Genomics Platform"/>
            <consortium name="The Broad Institute Genome Sequencing Center for Infectious Disease"/>
            <person name="Wu L."/>
            <person name="Ma J."/>
        </authorList>
    </citation>
    <scope>NUCLEOTIDE SEQUENCE [LARGE SCALE GENOMIC DNA]</scope>
    <source>
        <strain evidence="3">JCM 18952</strain>
    </source>
</reference>
<feature type="region of interest" description="Disordered" evidence="1">
    <location>
        <begin position="61"/>
        <end position="94"/>
    </location>
</feature>
<comment type="caution">
    <text evidence="2">The sequence shown here is derived from an EMBL/GenBank/DDBJ whole genome shotgun (WGS) entry which is preliminary data.</text>
</comment>
<name>A0ABP9TNE0_9MICC</name>
<accession>A0ABP9TNE0</accession>
<dbReference type="EMBL" id="BAABLK010000025">
    <property type="protein sequence ID" value="GAA5226955.1"/>
    <property type="molecule type" value="Genomic_DNA"/>
</dbReference>
<evidence type="ECO:0008006" key="4">
    <source>
        <dbReference type="Google" id="ProtNLM"/>
    </source>
</evidence>
<feature type="compositionally biased region" description="Polar residues" evidence="1">
    <location>
        <begin position="85"/>
        <end position="94"/>
    </location>
</feature>
<dbReference type="Proteomes" id="UP001501257">
    <property type="component" value="Unassembled WGS sequence"/>
</dbReference>